<feature type="compositionally biased region" description="Polar residues" evidence="1">
    <location>
        <begin position="27"/>
        <end position="46"/>
    </location>
</feature>
<feature type="compositionally biased region" description="Pro residues" evidence="1">
    <location>
        <begin position="140"/>
        <end position="157"/>
    </location>
</feature>
<evidence type="ECO:0000313" key="2">
    <source>
        <dbReference type="EMBL" id="PBK78316.1"/>
    </source>
</evidence>
<reference evidence="3" key="1">
    <citation type="journal article" date="2017" name="Nat. Ecol. Evol.">
        <title>Genome expansion and lineage-specific genetic innovations in the forest pathogenic fungi Armillaria.</title>
        <authorList>
            <person name="Sipos G."/>
            <person name="Prasanna A.N."/>
            <person name="Walter M.C."/>
            <person name="O'Connor E."/>
            <person name="Balint B."/>
            <person name="Krizsan K."/>
            <person name="Kiss B."/>
            <person name="Hess J."/>
            <person name="Varga T."/>
            <person name="Slot J."/>
            <person name="Riley R."/>
            <person name="Boka B."/>
            <person name="Rigling D."/>
            <person name="Barry K."/>
            <person name="Lee J."/>
            <person name="Mihaltcheva S."/>
            <person name="LaButti K."/>
            <person name="Lipzen A."/>
            <person name="Waldron R."/>
            <person name="Moloney N.M."/>
            <person name="Sperisen C."/>
            <person name="Kredics L."/>
            <person name="Vagvoelgyi C."/>
            <person name="Patrignani A."/>
            <person name="Fitzpatrick D."/>
            <person name="Nagy I."/>
            <person name="Doyle S."/>
            <person name="Anderson J.B."/>
            <person name="Grigoriev I.V."/>
            <person name="Gueldener U."/>
            <person name="Muensterkoetter M."/>
            <person name="Nagy L.G."/>
        </authorList>
    </citation>
    <scope>NUCLEOTIDE SEQUENCE [LARGE SCALE GENOMIC DNA]</scope>
    <source>
        <strain evidence="3">28-4</strain>
    </source>
</reference>
<organism evidence="2 3">
    <name type="scientific">Armillaria solidipes</name>
    <dbReference type="NCBI Taxonomy" id="1076256"/>
    <lineage>
        <taxon>Eukaryota</taxon>
        <taxon>Fungi</taxon>
        <taxon>Dikarya</taxon>
        <taxon>Basidiomycota</taxon>
        <taxon>Agaricomycotina</taxon>
        <taxon>Agaricomycetes</taxon>
        <taxon>Agaricomycetidae</taxon>
        <taxon>Agaricales</taxon>
        <taxon>Marasmiineae</taxon>
        <taxon>Physalacriaceae</taxon>
        <taxon>Armillaria</taxon>
    </lineage>
</organism>
<sequence>MNITEGITQIVVAVIQQMQAGVVPVNPGTSPQESNSNGHVSRNAQYHPQFDQPHSNSNFSPHSNPRYRNRGGFQTHSHHHHWYHPYDESPHEEAREAYVDNTDLFVISSEPFLRVPPSSTATGTSPPPKVSATNPFTQIVPPPGAVAQPPPPPPSPPVHIRVRSPSPTQDWEENYADIMSNL</sequence>
<accession>A0A2H3CSN4</accession>
<dbReference type="AlphaFoldDB" id="A0A2H3CSN4"/>
<dbReference type="EMBL" id="KZ293415">
    <property type="protein sequence ID" value="PBK78316.1"/>
    <property type="molecule type" value="Genomic_DNA"/>
</dbReference>
<name>A0A2H3CSN4_9AGAR</name>
<protein>
    <submittedName>
        <fullName evidence="2">Uncharacterized protein</fullName>
    </submittedName>
</protein>
<dbReference type="Proteomes" id="UP000218334">
    <property type="component" value="Unassembled WGS sequence"/>
</dbReference>
<gene>
    <name evidence="2" type="ORF">ARMSODRAFT_35641</name>
</gene>
<feature type="region of interest" description="Disordered" evidence="1">
    <location>
        <begin position="24"/>
        <end position="88"/>
    </location>
</feature>
<feature type="compositionally biased region" description="Low complexity" evidence="1">
    <location>
        <begin position="53"/>
        <end position="64"/>
    </location>
</feature>
<evidence type="ECO:0000256" key="1">
    <source>
        <dbReference type="SAM" id="MobiDB-lite"/>
    </source>
</evidence>
<feature type="region of interest" description="Disordered" evidence="1">
    <location>
        <begin position="116"/>
        <end position="182"/>
    </location>
</feature>
<evidence type="ECO:0000313" key="3">
    <source>
        <dbReference type="Proteomes" id="UP000218334"/>
    </source>
</evidence>
<keyword evidence="3" id="KW-1185">Reference proteome</keyword>
<proteinExistence type="predicted"/>